<dbReference type="Proteomes" id="UP001501759">
    <property type="component" value="Unassembled WGS sequence"/>
</dbReference>
<protein>
    <submittedName>
        <fullName evidence="2">Uncharacterized protein</fullName>
    </submittedName>
</protein>
<comment type="caution">
    <text evidence="2">The sequence shown here is derived from an EMBL/GenBank/DDBJ whole genome shotgun (WGS) entry which is preliminary data.</text>
</comment>
<evidence type="ECO:0000313" key="3">
    <source>
        <dbReference type="Proteomes" id="UP001501759"/>
    </source>
</evidence>
<organism evidence="2 3">
    <name type="scientific">Streptomyces siamensis</name>
    <dbReference type="NCBI Taxonomy" id="1274986"/>
    <lineage>
        <taxon>Bacteria</taxon>
        <taxon>Bacillati</taxon>
        <taxon>Actinomycetota</taxon>
        <taxon>Actinomycetes</taxon>
        <taxon>Kitasatosporales</taxon>
        <taxon>Streptomycetaceae</taxon>
        <taxon>Streptomyces</taxon>
    </lineage>
</organism>
<gene>
    <name evidence="2" type="ORF">GCM10023335_27150</name>
</gene>
<evidence type="ECO:0000256" key="1">
    <source>
        <dbReference type="SAM" id="MobiDB-lite"/>
    </source>
</evidence>
<name>A0ABP9IU76_9ACTN</name>
<evidence type="ECO:0000313" key="2">
    <source>
        <dbReference type="EMBL" id="GAA5008445.1"/>
    </source>
</evidence>
<dbReference type="EMBL" id="BAABKB010000005">
    <property type="protein sequence ID" value="GAA5008445.1"/>
    <property type="molecule type" value="Genomic_DNA"/>
</dbReference>
<feature type="region of interest" description="Disordered" evidence="1">
    <location>
        <begin position="1"/>
        <end position="81"/>
    </location>
</feature>
<accession>A0ABP9IU76</accession>
<sequence length="81" mass="7999">MFKSLPARPAFEDEAVQVDGPGRGGGGGEASWADRGVGRDGQGSREAGNAQVSQGGPGVPEGDGVGRECSRVPGWAGSVCG</sequence>
<reference evidence="3" key="1">
    <citation type="journal article" date="2019" name="Int. J. Syst. Evol. Microbiol.">
        <title>The Global Catalogue of Microorganisms (GCM) 10K type strain sequencing project: providing services to taxonomists for standard genome sequencing and annotation.</title>
        <authorList>
            <consortium name="The Broad Institute Genomics Platform"/>
            <consortium name="The Broad Institute Genome Sequencing Center for Infectious Disease"/>
            <person name="Wu L."/>
            <person name="Ma J."/>
        </authorList>
    </citation>
    <scope>NUCLEOTIDE SEQUENCE [LARGE SCALE GENOMIC DNA]</scope>
    <source>
        <strain evidence="3">JCM 18409</strain>
    </source>
</reference>
<proteinExistence type="predicted"/>
<keyword evidence="3" id="KW-1185">Reference proteome</keyword>